<dbReference type="PROSITE" id="PS50930">
    <property type="entry name" value="HTH_LYTTR"/>
    <property type="match status" value="1"/>
</dbReference>
<dbReference type="GO" id="GO:0000156">
    <property type="term" value="F:phosphorelay response regulator activity"/>
    <property type="evidence" value="ECO:0007669"/>
    <property type="project" value="InterPro"/>
</dbReference>
<name>A0A9D2LHI6_9FIRM</name>
<proteinExistence type="predicted"/>
<keyword evidence="3 6" id="KW-0238">DNA-binding</keyword>
<evidence type="ECO:0000256" key="2">
    <source>
        <dbReference type="ARBA" id="ARBA00023015"/>
    </source>
</evidence>
<keyword evidence="1" id="KW-0963">Cytoplasm</keyword>
<accession>A0A9D2LHI6</accession>
<evidence type="ECO:0000313" key="6">
    <source>
        <dbReference type="EMBL" id="HJB12630.1"/>
    </source>
</evidence>
<dbReference type="Pfam" id="PF04397">
    <property type="entry name" value="LytTR"/>
    <property type="match status" value="1"/>
</dbReference>
<evidence type="ECO:0000313" key="7">
    <source>
        <dbReference type="Proteomes" id="UP000823824"/>
    </source>
</evidence>
<keyword evidence="4" id="KW-0804">Transcription</keyword>
<dbReference type="Proteomes" id="UP000823824">
    <property type="component" value="Unassembled WGS sequence"/>
</dbReference>
<organism evidence="6 7">
    <name type="scientific">Candidatus Oscillibacter excrementigallinarum</name>
    <dbReference type="NCBI Taxonomy" id="2838716"/>
    <lineage>
        <taxon>Bacteria</taxon>
        <taxon>Bacillati</taxon>
        <taxon>Bacillota</taxon>
        <taxon>Clostridia</taxon>
        <taxon>Eubacteriales</taxon>
        <taxon>Oscillospiraceae</taxon>
        <taxon>Oscillibacter</taxon>
    </lineage>
</organism>
<dbReference type="EMBL" id="DWZJ01000022">
    <property type="protein sequence ID" value="HJB12630.1"/>
    <property type="molecule type" value="Genomic_DNA"/>
</dbReference>
<gene>
    <name evidence="6" type="ORF">H9787_02810</name>
</gene>
<dbReference type="SMART" id="SM00850">
    <property type="entry name" value="LytTR"/>
    <property type="match status" value="1"/>
</dbReference>
<reference evidence="6" key="1">
    <citation type="journal article" date="2021" name="PeerJ">
        <title>Extensive microbial diversity within the chicken gut microbiome revealed by metagenomics and culture.</title>
        <authorList>
            <person name="Gilroy R."/>
            <person name="Ravi A."/>
            <person name="Getino M."/>
            <person name="Pursley I."/>
            <person name="Horton D.L."/>
            <person name="Alikhan N.F."/>
            <person name="Baker D."/>
            <person name="Gharbi K."/>
            <person name="Hall N."/>
            <person name="Watson M."/>
            <person name="Adriaenssens E.M."/>
            <person name="Foster-Nyarko E."/>
            <person name="Jarju S."/>
            <person name="Secka A."/>
            <person name="Antonio M."/>
            <person name="Oren A."/>
            <person name="Chaudhuri R.R."/>
            <person name="La Ragione R."/>
            <person name="Hildebrand F."/>
            <person name="Pallen M.J."/>
        </authorList>
    </citation>
    <scope>NUCLEOTIDE SEQUENCE</scope>
    <source>
        <strain evidence="6">ChiBcec18-1249</strain>
    </source>
</reference>
<dbReference type="GO" id="GO:0003677">
    <property type="term" value="F:DNA binding"/>
    <property type="evidence" value="ECO:0007669"/>
    <property type="project" value="UniProtKB-KW"/>
</dbReference>
<protein>
    <submittedName>
        <fullName evidence="6">LytTR family transcriptional regulator DNA-binding domain-containing protein</fullName>
    </submittedName>
</protein>
<comment type="caution">
    <text evidence="6">The sequence shown here is derived from an EMBL/GenBank/DDBJ whole genome shotgun (WGS) entry which is preliminary data.</text>
</comment>
<dbReference type="AlphaFoldDB" id="A0A9D2LHI6"/>
<keyword evidence="2" id="KW-0805">Transcription regulation</keyword>
<evidence type="ECO:0000259" key="5">
    <source>
        <dbReference type="PROSITE" id="PS50930"/>
    </source>
</evidence>
<evidence type="ECO:0000256" key="3">
    <source>
        <dbReference type="ARBA" id="ARBA00023125"/>
    </source>
</evidence>
<dbReference type="InterPro" id="IPR046947">
    <property type="entry name" value="LytR-like"/>
</dbReference>
<dbReference type="PANTHER" id="PTHR37299">
    <property type="entry name" value="TRANSCRIPTIONAL REGULATOR-RELATED"/>
    <property type="match status" value="1"/>
</dbReference>
<dbReference type="InterPro" id="IPR007492">
    <property type="entry name" value="LytTR_DNA-bd_dom"/>
</dbReference>
<reference evidence="6" key="2">
    <citation type="submission" date="2021-04" db="EMBL/GenBank/DDBJ databases">
        <authorList>
            <person name="Gilroy R."/>
        </authorList>
    </citation>
    <scope>NUCLEOTIDE SEQUENCE</scope>
    <source>
        <strain evidence="6">ChiBcec18-1249</strain>
    </source>
</reference>
<evidence type="ECO:0000256" key="1">
    <source>
        <dbReference type="ARBA" id="ARBA00022490"/>
    </source>
</evidence>
<dbReference type="PANTHER" id="PTHR37299:SF2">
    <property type="entry name" value="HTH LYTTR-TYPE DOMAIN-CONTAINING PROTEIN"/>
    <property type="match status" value="1"/>
</dbReference>
<evidence type="ECO:0000256" key="4">
    <source>
        <dbReference type="ARBA" id="ARBA00023163"/>
    </source>
</evidence>
<sequence length="146" mass="16288">MNVEVVLEPERTDIQVTIHAPAATPEVEALAARLLAEESGTVLGFREAEAVPLDPADILRFYGEDKEVRAQTAAGLYTVRQRLYELEERLAALRFARISHSEIVNLRQVTALDLTLTGTIRITLSDGTVCWASRRYVKRIKEVLGL</sequence>
<dbReference type="Gene3D" id="2.40.50.1020">
    <property type="entry name" value="LytTr DNA-binding domain"/>
    <property type="match status" value="1"/>
</dbReference>
<feature type="domain" description="HTH LytTR-type" evidence="5">
    <location>
        <begin position="43"/>
        <end position="146"/>
    </location>
</feature>